<accession>A0ABU1AGL0</accession>
<evidence type="ECO:0000256" key="1">
    <source>
        <dbReference type="SAM" id="Phobius"/>
    </source>
</evidence>
<protein>
    <submittedName>
        <fullName evidence="4">Tripartite tricarboxylate transporter TctB family protein</fullName>
    </submittedName>
</protein>
<feature type="transmembrane region" description="Helical" evidence="1">
    <location>
        <begin position="9"/>
        <end position="29"/>
    </location>
</feature>
<name>A0ABU1AGL0_9BACT</name>
<dbReference type="EMBL" id="JARXIC010000003">
    <property type="protein sequence ID" value="MDQ8193308.1"/>
    <property type="molecule type" value="Genomic_DNA"/>
</dbReference>
<dbReference type="RefSeq" id="WP_308983812.1">
    <property type="nucleotide sequence ID" value="NZ_JARXIC010000003.1"/>
</dbReference>
<keyword evidence="1" id="KW-1133">Transmembrane helix</keyword>
<feature type="domain" description="DUF1468" evidence="3">
    <location>
        <begin position="16"/>
        <end position="147"/>
    </location>
</feature>
<dbReference type="Pfam" id="PF07331">
    <property type="entry name" value="TctB"/>
    <property type="match status" value="1"/>
</dbReference>
<gene>
    <name evidence="4" type="ORF">QEH59_02650</name>
</gene>
<feature type="transmembrane region" description="Helical" evidence="1">
    <location>
        <begin position="41"/>
        <end position="60"/>
    </location>
</feature>
<feature type="transmembrane region" description="Helical" evidence="1">
    <location>
        <begin position="120"/>
        <end position="146"/>
    </location>
</feature>
<feature type="transmembrane region" description="Helical" evidence="1">
    <location>
        <begin position="81"/>
        <end position="100"/>
    </location>
</feature>
<organism evidence="4 5">
    <name type="scientific">Thalassobacterium sedimentorum</name>
    <dbReference type="NCBI Taxonomy" id="3041258"/>
    <lineage>
        <taxon>Bacteria</taxon>
        <taxon>Pseudomonadati</taxon>
        <taxon>Verrucomicrobiota</taxon>
        <taxon>Opitutia</taxon>
        <taxon>Puniceicoccales</taxon>
        <taxon>Coraliomargaritaceae</taxon>
        <taxon>Thalassobacterium</taxon>
    </lineage>
</organism>
<evidence type="ECO:0000313" key="5">
    <source>
        <dbReference type="Proteomes" id="UP001243717"/>
    </source>
</evidence>
<keyword evidence="5" id="KW-1185">Reference proteome</keyword>
<dbReference type="Proteomes" id="UP001243717">
    <property type="component" value="Unassembled WGS sequence"/>
</dbReference>
<feature type="signal peptide" evidence="2">
    <location>
        <begin position="1"/>
        <end position="22"/>
    </location>
</feature>
<dbReference type="InterPro" id="IPR009936">
    <property type="entry name" value="DUF1468"/>
</dbReference>
<evidence type="ECO:0000259" key="3">
    <source>
        <dbReference type="Pfam" id="PF07331"/>
    </source>
</evidence>
<sequence length="152" mass="16490">MNCIQSQKLLAPALWLSCAAFAMFTSLQFPSAKGDGLGPGMLPLILALLLGGLALVDFLATRKKENSNSDSAEDQQHTGATWLLVGILILYIWLLPWLGFISSSALLSMASLRIFGYYNYVRSAAISLSLAFILYILFSLIMNVALPTGWLG</sequence>
<keyword evidence="1" id="KW-0812">Transmembrane</keyword>
<evidence type="ECO:0000313" key="4">
    <source>
        <dbReference type="EMBL" id="MDQ8193308.1"/>
    </source>
</evidence>
<comment type="caution">
    <text evidence="4">The sequence shown here is derived from an EMBL/GenBank/DDBJ whole genome shotgun (WGS) entry which is preliminary data.</text>
</comment>
<keyword evidence="2" id="KW-0732">Signal</keyword>
<evidence type="ECO:0000256" key="2">
    <source>
        <dbReference type="SAM" id="SignalP"/>
    </source>
</evidence>
<keyword evidence="1" id="KW-0472">Membrane</keyword>
<reference evidence="4 5" key="1">
    <citation type="submission" date="2023-04" db="EMBL/GenBank/DDBJ databases">
        <title>A novel bacteria isolated from coastal sediment.</title>
        <authorList>
            <person name="Liu X.-J."/>
            <person name="Du Z.-J."/>
        </authorList>
    </citation>
    <scope>NUCLEOTIDE SEQUENCE [LARGE SCALE GENOMIC DNA]</scope>
    <source>
        <strain evidence="4 5">SDUM461004</strain>
    </source>
</reference>
<proteinExistence type="predicted"/>
<feature type="chain" id="PRO_5045571539" evidence="2">
    <location>
        <begin position="23"/>
        <end position="152"/>
    </location>
</feature>